<name>A0AC34FVE3_9BILA</name>
<organism evidence="1 2">
    <name type="scientific">Panagrolaimus sp. ES5</name>
    <dbReference type="NCBI Taxonomy" id="591445"/>
    <lineage>
        <taxon>Eukaryota</taxon>
        <taxon>Metazoa</taxon>
        <taxon>Ecdysozoa</taxon>
        <taxon>Nematoda</taxon>
        <taxon>Chromadorea</taxon>
        <taxon>Rhabditida</taxon>
        <taxon>Tylenchina</taxon>
        <taxon>Panagrolaimomorpha</taxon>
        <taxon>Panagrolaimoidea</taxon>
        <taxon>Panagrolaimidae</taxon>
        <taxon>Panagrolaimus</taxon>
    </lineage>
</organism>
<proteinExistence type="predicted"/>
<dbReference type="WBParaSite" id="ES5_v2.g21360.t1">
    <property type="protein sequence ID" value="ES5_v2.g21360.t1"/>
    <property type="gene ID" value="ES5_v2.g21360"/>
</dbReference>
<dbReference type="Proteomes" id="UP000887579">
    <property type="component" value="Unplaced"/>
</dbReference>
<protein>
    <submittedName>
        <fullName evidence="2">Uncharacterized protein</fullName>
    </submittedName>
</protein>
<reference evidence="2" key="1">
    <citation type="submission" date="2022-11" db="UniProtKB">
        <authorList>
            <consortium name="WormBaseParasite"/>
        </authorList>
    </citation>
    <scope>IDENTIFICATION</scope>
</reference>
<evidence type="ECO:0000313" key="1">
    <source>
        <dbReference type="Proteomes" id="UP000887579"/>
    </source>
</evidence>
<evidence type="ECO:0000313" key="2">
    <source>
        <dbReference type="WBParaSite" id="ES5_v2.g21360.t1"/>
    </source>
</evidence>
<sequence length="140" mass="16235">MLRQHHPSLQINPQFRIEISFSHESEVKTDVSFSYIVDHSAWFKFKSLKIGDCLRVIVGKMYIHVEKPALILTDLYVSCVCGEEVVRSHVYESYVSNRVLKIRDFTSEIVKIQTINDNDILLATFGAVILPKKTFEDFIR</sequence>
<accession>A0AC34FVE3</accession>